<organism evidence="8 9">
    <name type="scientific">Artemisia annua</name>
    <name type="common">Sweet wormwood</name>
    <dbReference type="NCBI Taxonomy" id="35608"/>
    <lineage>
        <taxon>Eukaryota</taxon>
        <taxon>Viridiplantae</taxon>
        <taxon>Streptophyta</taxon>
        <taxon>Embryophyta</taxon>
        <taxon>Tracheophyta</taxon>
        <taxon>Spermatophyta</taxon>
        <taxon>Magnoliopsida</taxon>
        <taxon>eudicotyledons</taxon>
        <taxon>Gunneridae</taxon>
        <taxon>Pentapetalae</taxon>
        <taxon>asterids</taxon>
        <taxon>campanulids</taxon>
        <taxon>Asterales</taxon>
        <taxon>Asteraceae</taxon>
        <taxon>Asteroideae</taxon>
        <taxon>Anthemideae</taxon>
        <taxon>Artemisiinae</taxon>
        <taxon>Artemisia</taxon>
    </lineage>
</organism>
<dbReference type="InterPro" id="IPR010264">
    <property type="entry name" value="Self-incomp_S1"/>
</dbReference>
<feature type="signal peptide" evidence="7">
    <location>
        <begin position="1"/>
        <end position="15"/>
    </location>
</feature>
<dbReference type="Pfam" id="PF05938">
    <property type="entry name" value="Self-incomp_S1"/>
    <property type="match status" value="1"/>
</dbReference>
<evidence type="ECO:0000256" key="7">
    <source>
        <dbReference type="SAM" id="SignalP"/>
    </source>
</evidence>
<evidence type="ECO:0000313" key="8">
    <source>
        <dbReference type="EMBL" id="PWA97238.1"/>
    </source>
</evidence>
<dbReference type="OrthoDB" id="1727555at2759"/>
<sequence>MRNVLVFLFFALATCQIPCTVVSSSVDPNCFLVWRFNMYIINDIPEDIVVHVNSKDDDLGNRTLPLGGSRDWSFCAPGWTLFRGEFWWGSKYISFNVFDGYVDDNCDTKSLVHRTRHCYWLIRPDGFYMSSKNNTWPSESWHFEKPWP</sequence>
<protein>
    <recommendedName>
        <fullName evidence="6">S-protein homolog</fullName>
    </recommendedName>
</protein>
<evidence type="ECO:0000256" key="4">
    <source>
        <dbReference type="ARBA" id="ARBA00022525"/>
    </source>
</evidence>
<evidence type="ECO:0000256" key="3">
    <source>
        <dbReference type="ARBA" id="ARBA00022471"/>
    </source>
</evidence>
<keyword evidence="3 6" id="KW-0713">Self-incompatibility</keyword>
<feature type="chain" id="PRO_5015638558" description="S-protein homolog" evidence="7">
    <location>
        <begin position="16"/>
        <end position="148"/>
    </location>
</feature>
<keyword evidence="9" id="KW-1185">Reference proteome</keyword>
<reference evidence="8 9" key="1">
    <citation type="journal article" date="2018" name="Mol. Plant">
        <title>The genome of Artemisia annua provides insight into the evolution of Asteraceae family and artemisinin biosynthesis.</title>
        <authorList>
            <person name="Shen Q."/>
            <person name="Zhang L."/>
            <person name="Liao Z."/>
            <person name="Wang S."/>
            <person name="Yan T."/>
            <person name="Shi P."/>
            <person name="Liu M."/>
            <person name="Fu X."/>
            <person name="Pan Q."/>
            <person name="Wang Y."/>
            <person name="Lv Z."/>
            <person name="Lu X."/>
            <person name="Zhang F."/>
            <person name="Jiang W."/>
            <person name="Ma Y."/>
            <person name="Chen M."/>
            <person name="Hao X."/>
            <person name="Li L."/>
            <person name="Tang Y."/>
            <person name="Lv G."/>
            <person name="Zhou Y."/>
            <person name="Sun X."/>
            <person name="Brodelius P.E."/>
            <person name="Rose J.K.C."/>
            <person name="Tang K."/>
        </authorList>
    </citation>
    <scope>NUCLEOTIDE SEQUENCE [LARGE SCALE GENOMIC DNA]</scope>
    <source>
        <strain evidence="9">cv. Huhao1</strain>
        <tissue evidence="8">Leaf</tissue>
    </source>
</reference>
<keyword evidence="4 6" id="KW-0964">Secreted</keyword>
<proteinExistence type="inferred from homology"/>
<evidence type="ECO:0000256" key="2">
    <source>
        <dbReference type="ARBA" id="ARBA00005581"/>
    </source>
</evidence>
<comment type="similarity">
    <text evidence="2 6">Belongs to the plant self-incompatibility (S1) protein family.</text>
</comment>
<comment type="caution">
    <text evidence="8">The sequence shown here is derived from an EMBL/GenBank/DDBJ whole genome shotgun (WGS) entry which is preliminary data.</text>
</comment>
<evidence type="ECO:0000256" key="6">
    <source>
        <dbReference type="RuleBase" id="RU367044"/>
    </source>
</evidence>
<evidence type="ECO:0000256" key="5">
    <source>
        <dbReference type="ARBA" id="ARBA00022729"/>
    </source>
</evidence>
<dbReference type="PANTHER" id="PTHR31232">
    <property type="match status" value="1"/>
</dbReference>
<dbReference type="PANTHER" id="PTHR31232:SF172">
    <property type="entry name" value="S-PROTEIN HOMOLOG"/>
    <property type="match status" value="1"/>
</dbReference>
<dbReference type="AlphaFoldDB" id="A0A2U1QGY4"/>
<evidence type="ECO:0000313" key="9">
    <source>
        <dbReference type="Proteomes" id="UP000245207"/>
    </source>
</evidence>
<name>A0A2U1QGY4_ARTAN</name>
<evidence type="ECO:0000256" key="1">
    <source>
        <dbReference type="ARBA" id="ARBA00004613"/>
    </source>
</evidence>
<dbReference type="Proteomes" id="UP000245207">
    <property type="component" value="Unassembled WGS sequence"/>
</dbReference>
<comment type="subcellular location">
    <subcellularLocation>
        <location evidence="1 6">Secreted</location>
    </subcellularLocation>
</comment>
<dbReference type="GO" id="GO:0005576">
    <property type="term" value="C:extracellular region"/>
    <property type="evidence" value="ECO:0007669"/>
    <property type="project" value="UniProtKB-SubCell"/>
</dbReference>
<accession>A0A2U1QGY4</accession>
<gene>
    <name evidence="8" type="ORF">CTI12_AA031000</name>
</gene>
<dbReference type="EMBL" id="PKPP01000135">
    <property type="protein sequence ID" value="PWA97238.1"/>
    <property type="molecule type" value="Genomic_DNA"/>
</dbReference>
<dbReference type="GO" id="GO:0060320">
    <property type="term" value="P:rejection of self pollen"/>
    <property type="evidence" value="ECO:0007669"/>
    <property type="project" value="UniProtKB-KW"/>
</dbReference>
<keyword evidence="5 7" id="KW-0732">Signal</keyword>